<dbReference type="Gene3D" id="1.10.10.10">
    <property type="entry name" value="Winged helix-like DNA-binding domain superfamily/Winged helix DNA-binding domain"/>
    <property type="match status" value="1"/>
</dbReference>
<protein>
    <recommendedName>
        <fullName evidence="2">OmpR/PhoB-type domain-containing protein</fullName>
    </recommendedName>
</protein>
<evidence type="ECO:0000313" key="1">
    <source>
        <dbReference type="EMBL" id="KKN82479.1"/>
    </source>
</evidence>
<dbReference type="InterPro" id="IPR016032">
    <property type="entry name" value="Sig_transdc_resp-reg_C-effctor"/>
</dbReference>
<dbReference type="GO" id="GO:0006355">
    <property type="term" value="P:regulation of DNA-templated transcription"/>
    <property type="evidence" value="ECO:0007669"/>
    <property type="project" value="InterPro"/>
</dbReference>
<accession>A0A0F9TT18</accession>
<dbReference type="GO" id="GO:0003677">
    <property type="term" value="F:DNA binding"/>
    <property type="evidence" value="ECO:0007669"/>
    <property type="project" value="InterPro"/>
</dbReference>
<dbReference type="EMBL" id="LAZR01000200">
    <property type="protein sequence ID" value="KKN82479.1"/>
    <property type="molecule type" value="Genomic_DNA"/>
</dbReference>
<dbReference type="InterPro" id="IPR036388">
    <property type="entry name" value="WH-like_DNA-bd_sf"/>
</dbReference>
<organism evidence="1">
    <name type="scientific">marine sediment metagenome</name>
    <dbReference type="NCBI Taxonomy" id="412755"/>
    <lineage>
        <taxon>unclassified sequences</taxon>
        <taxon>metagenomes</taxon>
        <taxon>ecological metagenomes</taxon>
    </lineage>
</organism>
<comment type="caution">
    <text evidence="1">The sequence shown here is derived from an EMBL/GenBank/DDBJ whole genome shotgun (WGS) entry which is preliminary data.</text>
</comment>
<gene>
    <name evidence="1" type="ORF">LCGC14_0309010</name>
</gene>
<dbReference type="SUPFAM" id="SSF46894">
    <property type="entry name" value="C-terminal effector domain of the bipartite response regulators"/>
    <property type="match status" value="1"/>
</dbReference>
<evidence type="ECO:0008006" key="2">
    <source>
        <dbReference type="Google" id="ProtNLM"/>
    </source>
</evidence>
<sequence length="72" mass="8028">MTGPDRLLAVLRSARGAWVRTGDLVDAIYGDRADGGPVTADTIVRVWAYTLRRRLPDGIMGSRQGRGYRLRR</sequence>
<name>A0A0F9TT18_9ZZZZ</name>
<dbReference type="AlphaFoldDB" id="A0A0F9TT18"/>
<reference evidence="1" key="1">
    <citation type="journal article" date="2015" name="Nature">
        <title>Complex archaea that bridge the gap between prokaryotes and eukaryotes.</title>
        <authorList>
            <person name="Spang A."/>
            <person name="Saw J.H."/>
            <person name="Jorgensen S.L."/>
            <person name="Zaremba-Niedzwiedzka K."/>
            <person name="Martijn J."/>
            <person name="Lind A.E."/>
            <person name="van Eijk R."/>
            <person name="Schleper C."/>
            <person name="Guy L."/>
            <person name="Ettema T.J."/>
        </authorList>
    </citation>
    <scope>NUCLEOTIDE SEQUENCE</scope>
</reference>
<proteinExistence type="predicted"/>